<dbReference type="Proteomes" id="UP001058016">
    <property type="component" value="Chromosome"/>
</dbReference>
<dbReference type="AlphaFoldDB" id="A0A9Q9CHQ5"/>
<organism evidence="2 4">
    <name type="scientific">Turicibacter bilis</name>
    <dbReference type="NCBI Taxonomy" id="2735723"/>
    <lineage>
        <taxon>Bacteria</taxon>
        <taxon>Bacillati</taxon>
        <taxon>Bacillota</taxon>
        <taxon>Erysipelotrichia</taxon>
        <taxon>Erysipelotrichales</taxon>
        <taxon>Turicibacteraceae</taxon>
        <taxon>Turicibacter</taxon>
    </lineage>
</organism>
<keyword evidence="3" id="KW-1185">Reference proteome</keyword>
<evidence type="ECO:0000313" key="1">
    <source>
        <dbReference type="EMBL" id="UUF05665.1"/>
    </source>
</evidence>
<dbReference type="Proteomes" id="UP001058072">
    <property type="component" value="Chromosome"/>
</dbReference>
<dbReference type="EMBL" id="CP071249">
    <property type="protein sequence ID" value="UUF05665.1"/>
    <property type="molecule type" value="Genomic_DNA"/>
</dbReference>
<sequence length="197" mass="23065">MCVNYLNEVLNEEMINELINAGPCYYNETPSRYTGVVNQIDFYIDYSKMIPISIIRIECEDFLNEKTSHPLVLYLDQSNQYTKKLLKNLEMTFNDPLVPQFERLVGCELSFEVTWLDENQSFIMDAWLIRHNSSLNDKVVTHLGKLDEPAILDKADCDLLDPNSKVNQLEAIRLEDYVDDWDELDESYYAKVVNQLF</sequence>
<evidence type="ECO:0000313" key="3">
    <source>
        <dbReference type="Proteomes" id="UP001058016"/>
    </source>
</evidence>
<reference evidence="2 3" key="1">
    <citation type="submission" date="2021-03" db="EMBL/GenBank/DDBJ databases">
        <title>Comparative Genomics and Metabolomics in the genus Turicibacter.</title>
        <authorList>
            <person name="Maki J."/>
            <person name="Looft T."/>
        </authorList>
    </citation>
    <scope>NUCLEOTIDE SEQUENCE</scope>
    <source>
        <strain evidence="2">ISU324</strain>
        <strain evidence="1 3">MMM721</strain>
    </source>
</reference>
<name>A0A9Q9CHQ5_9FIRM</name>
<proteinExistence type="predicted"/>
<evidence type="ECO:0000313" key="2">
    <source>
        <dbReference type="EMBL" id="UUF08865.1"/>
    </source>
</evidence>
<protein>
    <submittedName>
        <fullName evidence="2">Uncharacterized protein</fullName>
    </submittedName>
</protein>
<dbReference type="RefSeq" id="WP_212724481.1">
    <property type="nucleotide sequence ID" value="NZ_CP071249.1"/>
</dbReference>
<accession>A0A9Q9CHQ5</accession>
<gene>
    <name evidence="1" type="ORF">J0J69_11490</name>
    <name evidence="2" type="ORF">J0J70_02325</name>
</gene>
<evidence type="ECO:0000313" key="4">
    <source>
        <dbReference type="Proteomes" id="UP001058072"/>
    </source>
</evidence>
<dbReference type="EMBL" id="CP071250">
    <property type="protein sequence ID" value="UUF08865.1"/>
    <property type="molecule type" value="Genomic_DNA"/>
</dbReference>